<reference evidence="2 3" key="1">
    <citation type="submission" date="2019-11" db="EMBL/GenBank/DDBJ databases">
        <title>Pedobacter sp. HMF7056 Genome sequencing and assembly.</title>
        <authorList>
            <person name="Kang H."/>
            <person name="Kim H."/>
            <person name="Joh K."/>
        </authorList>
    </citation>
    <scope>NUCLEOTIDE SEQUENCE [LARGE SCALE GENOMIC DNA]</scope>
    <source>
        <strain evidence="2 3">HMF7056</strain>
    </source>
</reference>
<comment type="caution">
    <text evidence="2">The sequence shown here is derived from an EMBL/GenBank/DDBJ whole genome shotgun (WGS) entry which is preliminary data.</text>
</comment>
<sequence>MKLLTVSIVFIVNKLKADRWQLKAIFMNNQSNHPEKFEPKDSKEKRIRHPKDDNEAVVKPEDRHYDEKTADFGDVAAKREQSDHRPS</sequence>
<gene>
    <name evidence="2" type="ORF">GS398_00955</name>
</gene>
<evidence type="ECO:0000313" key="3">
    <source>
        <dbReference type="Proteomes" id="UP000451233"/>
    </source>
</evidence>
<dbReference type="EMBL" id="WVHS01000001">
    <property type="protein sequence ID" value="MXV13856.1"/>
    <property type="molecule type" value="Genomic_DNA"/>
</dbReference>
<protein>
    <submittedName>
        <fullName evidence="2">Uncharacterized protein</fullName>
    </submittedName>
</protein>
<dbReference type="Proteomes" id="UP000451233">
    <property type="component" value="Unassembled WGS sequence"/>
</dbReference>
<dbReference type="AlphaFoldDB" id="A0A7K1XTL5"/>
<feature type="compositionally biased region" description="Basic and acidic residues" evidence="1">
    <location>
        <begin position="33"/>
        <end position="87"/>
    </location>
</feature>
<name>A0A7K1XTL5_9SPHI</name>
<proteinExistence type="predicted"/>
<accession>A0A7K1XTL5</accession>
<keyword evidence="3" id="KW-1185">Reference proteome</keyword>
<evidence type="ECO:0000256" key="1">
    <source>
        <dbReference type="SAM" id="MobiDB-lite"/>
    </source>
</evidence>
<dbReference type="RefSeq" id="WP_160904883.1">
    <property type="nucleotide sequence ID" value="NZ_WVHS01000001.1"/>
</dbReference>
<evidence type="ECO:0000313" key="2">
    <source>
        <dbReference type="EMBL" id="MXV13856.1"/>
    </source>
</evidence>
<organism evidence="2 3">
    <name type="scientific">Hufsiella ginkgonis</name>
    <dbReference type="NCBI Taxonomy" id="2695274"/>
    <lineage>
        <taxon>Bacteria</taxon>
        <taxon>Pseudomonadati</taxon>
        <taxon>Bacteroidota</taxon>
        <taxon>Sphingobacteriia</taxon>
        <taxon>Sphingobacteriales</taxon>
        <taxon>Sphingobacteriaceae</taxon>
        <taxon>Hufsiella</taxon>
    </lineage>
</organism>
<feature type="region of interest" description="Disordered" evidence="1">
    <location>
        <begin position="30"/>
        <end position="87"/>
    </location>
</feature>